<dbReference type="Proteomes" id="UP000183642">
    <property type="component" value="Unassembled WGS sequence"/>
</dbReference>
<organism evidence="1 2">
    <name type="scientific">Geodermatophilus obscurus</name>
    <dbReference type="NCBI Taxonomy" id="1861"/>
    <lineage>
        <taxon>Bacteria</taxon>
        <taxon>Bacillati</taxon>
        <taxon>Actinomycetota</taxon>
        <taxon>Actinomycetes</taxon>
        <taxon>Geodermatophilales</taxon>
        <taxon>Geodermatophilaceae</taxon>
        <taxon>Geodermatophilus</taxon>
    </lineage>
</organism>
<sequence>MAAGLARMADAFGQVDVTDLDSLEVLEQAEGDLSEASNRVDDHLGDECGI</sequence>
<name>A0A1I5CHC6_9ACTN</name>
<dbReference type="EMBL" id="FOWE01000001">
    <property type="protein sequence ID" value="SFN86398.1"/>
    <property type="molecule type" value="Genomic_DNA"/>
</dbReference>
<evidence type="ECO:0000313" key="2">
    <source>
        <dbReference type="Proteomes" id="UP000183642"/>
    </source>
</evidence>
<accession>A0A1I5CHC6</accession>
<dbReference type="RefSeq" id="WP_177225058.1">
    <property type="nucleotide sequence ID" value="NZ_FOWE01000001.1"/>
</dbReference>
<proteinExistence type="predicted"/>
<reference evidence="2" key="1">
    <citation type="submission" date="2016-10" db="EMBL/GenBank/DDBJ databases">
        <authorList>
            <person name="Varghese N."/>
            <person name="Submissions S."/>
        </authorList>
    </citation>
    <scope>NUCLEOTIDE SEQUENCE [LARGE SCALE GENOMIC DNA]</scope>
    <source>
        <strain evidence="2">DSM 43161</strain>
    </source>
</reference>
<dbReference type="AlphaFoldDB" id="A0A1I5CHC6"/>
<gene>
    <name evidence="1" type="ORF">SAMN05660359_00318</name>
</gene>
<protein>
    <submittedName>
        <fullName evidence="1">Uncharacterized protein</fullName>
    </submittedName>
</protein>
<evidence type="ECO:0000313" key="1">
    <source>
        <dbReference type="EMBL" id="SFN86398.1"/>
    </source>
</evidence>
<keyword evidence="2" id="KW-1185">Reference proteome</keyword>